<dbReference type="InterPro" id="IPR036388">
    <property type="entry name" value="WH-like_DNA-bd_sf"/>
</dbReference>
<evidence type="ECO:0000313" key="3">
    <source>
        <dbReference type="Proteomes" id="UP000253551"/>
    </source>
</evidence>
<dbReference type="Proteomes" id="UP000253551">
    <property type="component" value="Unassembled WGS sequence"/>
</dbReference>
<dbReference type="Gene3D" id="1.10.10.10">
    <property type="entry name" value="Winged helix-like DNA-binding domain superfamily/Winged helix DNA-binding domain"/>
    <property type="match status" value="1"/>
</dbReference>
<gene>
    <name evidence="2" type="ORF">CU098_011232</name>
</gene>
<accession>A0A367K8Z9</accession>
<comment type="caution">
    <text evidence="2">The sequence shown here is derived from an EMBL/GenBank/DDBJ whole genome shotgun (WGS) entry which is preliminary data.</text>
</comment>
<protein>
    <submittedName>
        <fullName evidence="2">Uncharacterized protein</fullName>
    </submittedName>
</protein>
<evidence type="ECO:0000256" key="1">
    <source>
        <dbReference type="SAM" id="MobiDB-lite"/>
    </source>
</evidence>
<name>A0A367K8Z9_RHIST</name>
<dbReference type="AlphaFoldDB" id="A0A367K8Z9"/>
<keyword evidence="3" id="KW-1185">Reference proteome</keyword>
<feature type="region of interest" description="Disordered" evidence="1">
    <location>
        <begin position="78"/>
        <end position="118"/>
    </location>
</feature>
<organism evidence="2 3">
    <name type="scientific">Rhizopus stolonifer</name>
    <name type="common">Rhizopus nigricans</name>
    <dbReference type="NCBI Taxonomy" id="4846"/>
    <lineage>
        <taxon>Eukaryota</taxon>
        <taxon>Fungi</taxon>
        <taxon>Fungi incertae sedis</taxon>
        <taxon>Mucoromycota</taxon>
        <taxon>Mucoromycotina</taxon>
        <taxon>Mucoromycetes</taxon>
        <taxon>Mucorales</taxon>
        <taxon>Mucorineae</taxon>
        <taxon>Rhizopodaceae</taxon>
        <taxon>Rhizopus</taxon>
    </lineage>
</organism>
<dbReference type="EMBL" id="PJQM01002036">
    <property type="protein sequence ID" value="RCH98694.1"/>
    <property type="molecule type" value="Genomic_DNA"/>
</dbReference>
<reference evidence="2 3" key="1">
    <citation type="journal article" date="2018" name="G3 (Bethesda)">
        <title>Phylogenetic and Phylogenomic Definition of Rhizopus Species.</title>
        <authorList>
            <person name="Gryganskyi A.P."/>
            <person name="Golan J."/>
            <person name="Dolatabadi S."/>
            <person name="Mondo S."/>
            <person name="Robb S."/>
            <person name="Idnurm A."/>
            <person name="Muszewska A."/>
            <person name="Steczkiewicz K."/>
            <person name="Masonjones S."/>
            <person name="Liao H.L."/>
            <person name="Gajdeczka M.T."/>
            <person name="Anike F."/>
            <person name="Vuek A."/>
            <person name="Anishchenko I.M."/>
            <person name="Voigt K."/>
            <person name="de Hoog G.S."/>
            <person name="Smith M.E."/>
            <person name="Heitman J."/>
            <person name="Vilgalys R."/>
            <person name="Stajich J.E."/>
        </authorList>
    </citation>
    <scope>NUCLEOTIDE SEQUENCE [LARGE SCALE GENOMIC DNA]</scope>
    <source>
        <strain evidence="2 3">LSU 92-RS-03</strain>
    </source>
</reference>
<dbReference type="OrthoDB" id="2282747at2759"/>
<evidence type="ECO:0000313" key="2">
    <source>
        <dbReference type="EMBL" id="RCH98694.1"/>
    </source>
</evidence>
<sequence>MTKRMTMQEKFAAKRWYMVGAYQAGATEKAISDMVGLSPASVHNVITQFKKTGSPIRKRLSLAEKRIKHDYDNYGRITNSEDELEARNSKQTTPIESEKTKKTNHKGFNPLCVSESKP</sequence>
<proteinExistence type="predicted"/>